<keyword evidence="7" id="KW-1185">Reference proteome</keyword>
<dbReference type="Gene3D" id="3.40.190.10">
    <property type="entry name" value="Periplasmic binding protein-like II"/>
    <property type="match status" value="1"/>
</dbReference>
<dbReference type="SUPFAM" id="SSF53850">
    <property type="entry name" value="Periplasmic binding protein-like II"/>
    <property type="match status" value="1"/>
</dbReference>
<protein>
    <submittedName>
        <fullName evidence="6">ABC transporter substrate-binding protein</fullName>
    </submittedName>
</protein>
<proteinExistence type="inferred from homology"/>
<dbReference type="Proteomes" id="UP001222118">
    <property type="component" value="Chromosome"/>
</dbReference>
<dbReference type="InterPro" id="IPR006059">
    <property type="entry name" value="SBP"/>
</dbReference>
<evidence type="ECO:0000313" key="6">
    <source>
        <dbReference type="EMBL" id="WDR06430.1"/>
    </source>
</evidence>
<evidence type="ECO:0000313" key="7">
    <source>
        <dbReference type="Proteomes" id="UP001222118"/>
    </source>
</evidence>
<comment type="similarity">
    <text evidence="2">Belongs to the bacterial solute-binding protein 1 family.</text>
</comment>
<evidence type="ECO:0000256" key="5">
    <source>
        <dbReference type="SAM" id="SignalP"/>
    </source>
</evidence>
<evidence type="ECO:0000256" key="1">
    <source>
        <dbReference type="ARBA" id="ARBA00004418"/>
    </source>
</evidence>
<feature type="region of interest" description="Disordered" evidence="4">
    <location>
        <begin position="222"/>
        <end position="245"/>
    </location>
</feature>
<dbReference type="PANTHER" id="PTHR43649">
    <property type="entry name" value="ARABINOSE-BINDING PROTEIN-RELATED"/>
    <property type="match status" value="1"/>
</dbReference>
<sequence length="245" mass="27033">MKHTRNSTFSALSRRVLAGSVAAAALFVGAPMAMAQDVTGEIVIINWFGGSETEMLHKLEADFASKHEGVTFREILPQTSGDQRGGIRQVILGGEQADLLVNTWPAFRQELAESDLIKPVDDIWAANDLDSKLGASWKALSSIGDTNYGVTYTYGDRSGIWYRTDTMTKAGITPPKTWDEFVNGFEKLRAAGITPISVPAKVWAHAEWFESLLISYSWRRNGRQAGPSRNPLDRRCGQDRVPQMG</sequence>
<organism evidence="6 7">
    <name type="scientific">Devosia rhodophyticola</name>
    <dbReference type="NCBI Taxonomy" id="3026423"/>
    <lineage>
        <taxon>Bacteria</taxon>
        <taxon>Pseudomonadati</taxon>
        <taxon>Pseudomonadota</taxon>
        <taxon>Alphaproteobacteria</taxon>
        <taxon>Hyphomicrobiales</taxon>
        <taxon>Devosiaceae</taxon>
        <taxon>Devosia</taxon>
    </lineage>
</organism>
<dbReference type="InterPro" id="IPR050490">
    <property type="entry name" value="Bact_solute-bd_prot1"/>
</dbReference>
<keyword evidence="3" id="KW-0574">Periplasm</keyword>
<evidence type="ECO:0000256" key="2">
    <source>
        <dbReference type="ARBA" id="ARBA00008520"/>
    </source>
</evidence>
<feature type="signal peptide" evidence="5">
    <location>
        <begin position="1"/>
        <end position="35"/>
    </location>
</feature>
<feature type="chain" id="PRO_5047391409" evidence="5">
    <location>
        <begin position="36"/>
        <end position="245"/>
    </location>
</feature>
<gene>
    <name evidence="6" type="ORF">PSQ90_02885</name>
</gene>
<dbReference type="Pfam" id="PF01547">
    <property type="entry name" value="SBP_bac_1"/>
    <property type="match status" value="1"/>
</dbReference>
<dbReference type="RefSeq" id="WP_282211944.1">
    <property type="nucleotide sequence ID" value="NZ_CP118247.1"/>
</dbReference>
<dbReference type="EMBL" id="CP118247">
    <property type="protein sequence ID" value="WDR06430.1"/>
    <property type="molecule type" value="Genomic_DNA"/>
</dbReference>
<keyword evidence="5" id="KW-0732">Signal</keyword>
<evidence type="ECO:0000256" key="3">
    <source>
        <dbReference type="ARBA" id="ARBA00022764"/>
    </source>
</evidence>
<dbReference type="PANTHER" id="PTHR43649:SF12">
    <property type="entry name" value="DIACETYLCHITOBIOSE BINDING PROTEIN DASA"/>
    <property type="match status" value="1"/>
</dbReference>
<accession>A0ABY7YZI7</accession>
<reference evidence="6 7" key="1">
    <citation type="submission" date="2023-02" db="EMBL/GenBank/DDBJ databases">
        <title>Devosia chondri sp. nov., isolated from the phycosphere of marine algae.</title>
        <authorList>
            <person name="Kim J.M."/>
            <person name="Lee J.K."/>
            <person name="Choi B.J."/>
            <person name="Bayburt H."/>
            <person name="Jeon C.O."/>
        </authorList>
    </citation>
    <scope>NUCLEOTIDE SEQUENCE [LARGE SCALE GENOMIC DNA]</scope>
    <source>
        <strain evidence="6 7">G2-5</strain>
    </source>
</reference>
<comment type="subcellular location">
    <subcellularLocation>
        <location evidence="1">Periplasm</location>
    </subcellularLocation>
</comment>
<evidence type="ECO:0000256" key="4">
    <source>
        <dbReference type="SAM" id="MobiDB-lite"/>
    </source>
</evidence>
<name>A0ABY7YZI7_9HYPH</name>